<dbReference type="FunFam" id="1.10.600.10:FF:000007">
    <property type="entry name" value="Isoprene synthase, chloroplastic"/>
    <property type="match status" value="1"/>
</dbReference>
<dbReference type="PANTHER" id="PTHR31225">
    <property type="entry name" value="OS04G0344100 PROTEIN-RELATED"/>
    <property type="match status" value="1"/>
</dbReference>
<dbReference type="InterPro" id="IPR008930">
    <property type="entry name" value="Terpenoid_cyclase/PrenylTrfase"/>
</dbReference>
<dbReference type="GO" id="GO:0046246">
    <property type="term" value="P:terpene biosynthetic process"/>
    <property type="evidence" value="ECO:0000318"/>
    <property type="project" value="GO_Central"/>
</dbReference>
<dbReference type="InterPro" id="IPR036965">
    <property type="entry name" value="Terpene_synth_N_sf"/>
</dbReference>
<dbReference type="GO" id="GO:0010333">
    <property type="term" value="F:terpene synthase activity"/>
    <property type="evidence" value="ECO:0000318"/>
    <property type="project" value="GO_Central"/>
</dbReference>
<organism evidence="8">
    <name type="scientific">Manihot esculenta</name>
    <name type="common">Cassava</name>
    <name type="synonym">Jatropha manihot</name>
    <dbReference type="NCBI Taxonomy" id="3983"/>
    <lineage>
        <taxon>Eukaryota</taxon>
        <taxon>Viridiplantae</taxon>
        <taxon>Streptophyta</taxon>
        <taxon>Embryophyta</taxon>
        <taxon>Tracheophyta</taxon>
        <taxon>Spermatophyta</taxon>
        <taxon>Magnoliopsida</taxon>
        <taxon>eudicotyledons</taxon>
        <taxon>Gunneridae</taxon>
        <taxon>Pentapetalae</taxon>
        <taxon>rosids</taxon>
        <taxon>fabids</taxon>
        <taxon>Malpighiales</taxon>
        <taxon>Euphorbiaceae</taxon>
        <taxon>Crotonoideae</taxon>
        <taxon>Manihoteae</taxon>
        <taxon>Manihot</taxon>
    </lineage>
</organism>
<comment type="similarity">
    <text evidence="2">Belongs to the terpene synthase family.</text>
</comment>
<dbReference type="InterPro" id="IPR050148">
    <property type="entry name" value="Terpene_synthase-like"/>
</dbReference>
<dbReference type="Pfam" id="PF01397">
    <property type="entry name" value="Terpene_synth"/>
    <property type="match status" value="1"/>
</dbReference>
<dbReference type="AlphaFoldDB" id="A0A2C9U5G8"/>
<keyword evidence="3" id="KW-0479">Metal-binding</keyword>
<dbReference type="CDD" id="cd00684">
    <property type="entry name" value="Terpene_cyclase_plant_C1"/>
    <property type="match status" value="1"/>
</dbReference>
<dbReference type="SUPFAM" id="SSF48576">
    <property type="entry name" value="Terpenoid synthases"/>
    <property type="match status" value="1"/>
</dbReference>
<evidence type="ECO:0000259" key="7">
    <source>
        <dbReference type="Pfam" id="PF03936"/>
    </source>
</evidence>
<dbReference type="InterPro" id="IPR005630">
    <property type="entry name" value="Terpene_synthase_metal-bd"/>
</dbReference>
<dbReference type="SFLD" id="SFLDS00005">
    <property type="entry name" value="Isoprenoid_Synthase_Type_I"/>
    <property type="match status" value="1"/>
</dbReference>
<protein>
    <submittedName>
        <fullName evidence="8">Uncharacterized protein</fullName>
    </submittedName>
</protein>
<feature type="domain" description="Terpene synthase metal-binding" evidence="7">
    <location>
        <begin position="247"/>
        <end position="487"/>
    </location>
</feature>
<keyword evidence="5" id="KW-0456">Lyase</keyword>
<feature type="domain" description="Terpene synthase N-terminal" evidence="6">
    <location>
        <begin position="30"/>
        <end position="176"/>
    </location>
</feature>
<dbReference type="GO" id="GO:0000287">
    <property type="term" value="F:magnesium ion binding"/>
    <property type="evidence" value="ECO:0007669"/>
    <property type="project" value="InterPro"/>
</dbReference>
<sequence length="584" mass="66669">MDLKNIACKISKDHTSNETNTLIGCCCIRDDFESKHEKKLKEFKNMLKEDGENAAVQGLAMVDAIQRLGIEYYFQEEINAILQNHYTIINTHDYDINLPETALCFRLLRQEGYYVPAEVFDSFKDDEGNFKQELSSDIKGLMELYEASQLSIEGVDILDEAGEYSHQLLNSYVTCLGYTQERALVEHTLKHPHHKSLPKLLAKDFISRNFRGANGWMNELQELAKFDFEMTQSQHQQEILQISEWWKGLGLNKELKFARDQPVKWHIWSMTALTDPKFSEQRVDLVKPISFVYMIDDIFDVYGTLDDLTLFTEVVHRWDIAAAAQLPDYMRICLNALNNVINEISFKVYKCHGWNPLLSLRKAWTSLCNAFLVEAKWFASGDVPNADEYLKNGILSSGVHAVLVHLSFLLGQDITKENVELLDSNPGIIYSTAKILRLWDDLGSAKDENQDGHDGSYLECYSKEHQECSVESARKHVIQMILDTWKQLNKECLFQNPFSQTFTKACLNVARMVPWMYSYDENRFPILEEHIGYLLHDSVSIASVMCSRLKATSALAVVTCSCFGEGSRAKACFSGLLMLGGLGL</sequence>
<evidence type="ECO:0000313" key="8">
    <source>
        <dbReference type="EMBL" id="OAY24625.1"/>
    </source>
</evidence>
<dbReference type="InterPro" id="IPR034741">
    <property type="entry name" value="Terpene_cyclase-like_1_C"/>
</dbReference>
<dbReference type="PANTHER" id="PTHR31225:SF0">
    <property type="entry name" value="S-(+)-LINALOOL SYNTHASE, CHLOROPLASTIC"/>
    <property type="match status" value="1"/>
</dbReference>
<reference evidence="8" key="1">
    <citation type="submission" date="2016-02" db="EMBL/GenBank/DDBJ databases">
        <title>WGS assembly of Manihot esculenta.</title>
        <authorList>
            <person name="Bredeson J.V."/>
            <person name="Prochnik S.E."/>
            <person name="Lyons J.B."/>
            <person name="Schmutz J."/>
            <person name="Grimwood J."/>
            <person name="Vrebalov J."/>
            <person name="Bart R.S."/>
            <person name="Amuge T."/>
            <person name="Ferguson M.E."/>
            <person name="Green R."/>
            <person name="Putnam N."/>
            <person name="Stites J."/>
            <person name="Rounsley S."/>
            <person name="Rokhsar D.S."/>
        </authorList>
    </citation>
    <scope>NUCLEOTIDE SEQUENCE [LARGE SCALE GENOMIC DNA]</scope>
    <source>
        <tissue evidence="8">Leaf</tissue>
    </source>
</reference>
<evidence type="ECO:0000256" key="2">
    <source>
        <dbReference type="ARBA" id="ARBA00006333"/>
    </source>
</evidence>
<gene>
    <name evidence="8" type="ORF">MANES_17G030500</name>
</gene>
<dbReference type="InterPro" id="IPR044814">
    <property type="entry name" value="Terpene_cyclase_plant_C1"/>
</dbReference>
<evidence type="ECO:0000256" key="5">
    <source>
        <dbReference type="ARBA" id="ARBA00023239"/>
    </source>
</evidence>
<dbReference type="SUPFAM" id="SSF48239">
    <property type="entry name" value="Terpenoid cyclases/Protein prenyltransferases"/>
    <property type="match status" value="1"/>
</dbReference>
<keyword evidence="4" id="KW-0460">Magnesium</keyword>
<dbReference type="Gene3D" id="1.50.10.130">
    <property type="entry name" value="Terpene synthase, N-terminal domain"/>
    <property type="match status" value="1"/>
</dbReference>
<dbReference type="InterPro" id="IPR008949">
    <property type="entry name" value="Isoprenoid_synthase_dom_sf"/>
</dbReference>
<dbReference type="Pfam" id="PF03936">
    <property type="entry name" value="Terpene_synth_C"/>
    <property type="match status" value="1"/>
</dbReference>
<accession>A0A2C9U5G8</accession>
<evidence type="ECO:0000259" key="6">
    <source>
        <dbReference type="Pfam" id="PF01397"/>
    </source>
</evidence>
<dbReference type="Gene3D" id="1.10.600.10">
    <property type="entry name" value="Farnesyl Diphosphate Synthase"/>
    <property type="match status" value="1"/>
</dbReference>
<dbReference type="SFLD" id="SFLDG01019">
    <property type="entry name" value="Terpene_Cyclase_Like_1_C_Termi"/>
    <property type="match status" value="1"/>
</dbReference>
<dbReference type="STRING" id="3983.A0A2C9U5G8"/>
<dbReference type="GO" id="GO:0016102">
    <property type="term" value="P:diterpenoid biosynthetic process"/>
    <property type="evidence" value="ECO:0007669"/>
    <property type="project" value="InterPro"/>
</dbReference>
<proteinExistence type="inferred from homology"/>
<name>A0A2C9U5G8_MANES</name>
<comment type="cofactor">
    <cofactor evidence="1">
        <name>Mg(2+)</name>
        <dbReference type="ChEBI" id="CHEBI:18420"/>
    </cofactor>
</comment>
<evidence type="ECO:0000256" key="4">
    <source>
        <dbReference type="ARBA" id="ARBA00022842"/>
    </source>
</evidence>
<evidence type="ECO:0000256" key="3">
    <source>
        <dbReference type="ARBA" id="ARBA00022723"/>
    </source>
</evidence>
<dbReference type="EMBL" id="CM004403">
    <property type="protein sequence ID" value="OAY24625.1"/>
    <property type="molecule type" value="Genomic_DNA"/>
</dbReference>
<evidence type="ECO:0000256" key="1">
    <source>
        <dbReference type="ARBA" id="ARBA00001946"/>
    </source>
</evidence>
<dbReference type="InterPro" id="IPR001906">
    <property type="entry name" value="Terpene_synth_N"/>
</dbReference>